<dbReference type="EMBL" id="BMAT01003263">
    <property type="protein sequence ID" value="GFS22657.1"/>
    <property type="molecule type" value="Genomic_DNA"/>
</dbReference>
<reference evidence="2 3" key="1">
    <citation type="journal article" date="2021" name="Elife">
        <title>Chloroplast acquisition without the gene transfer in kleptoplastic sea slugs, Plakobranchus ocellatus.</title>
        <authorList>
            <person name="Maeda T."/>
            <person name="Takahashi S."/>
            <person name="Yoshida T."/>
            <person name="Shimamura S."/>
            <person name="Takaki Y."/>
            <person name="Nagai Y."/>
            <person name="Toyoda A."/>
            <person name="Suzuki Y."/>
            <person name="Arimoto A."/>
            <person name="Ishii H."/>
            <person name="Satoh N."/>
            <person name="Nishiyama T."/>
            <person name="Hasebe M."/>
            <person name="Maruyama T."/>
            <person name="Minagawa J."/>
            <person name="Obokata J."/>
            <person name="Shigenobu S."/>
        </authorList>
    </citation>
    <scope>NUCLEOTIDE SEQUENCE [LARGE SCALE GENOMIC DNA]</scope>
</reference>
<feature type="compositionally biased region" description="Polar residues" evidence="1">
    <location>
        <begin position="58"/>
        <end position="72"/>
    </location>
</feature>
<dbReference type="AlphaFoldDB" id="A0AAV4JMA4"/>
<evidence type="ECO:0000313" key="3">
    <source>
        <dbReference type="Proteomes" id="UP000762676"/>
    </source>
</evidence>
<evidence type="ECO:0000313" key="2">
    <source>
        <dbReference type="EMBL" id="GFS22657.1"/>
    </source>
</evidence>
<feature type="region of interest" description="Disordered" evidence="1">
    <location>
        <begin position="22"/>
        <end position="126"/>
    </location>
</feature>
<sequence>MLFLLPFTEDLNSLTTSNLSERLEVDEESQQSSQVLEDSLDTMSDIDSASQAAADTPDPNSDPQPDLTTSTLPMAASQAAADTPDPNSDPRPDPTTSTLPMATKTKHSSRKRHRPYPQRRASTSASPFDAAMLDALKSLQQQQQQQQQIQHQIKDDDEQFLMRLLPVMKGLDPITKFEFRGELNNTAPRYLRLSQQPRYPNFASIQRLQQLQLQLAHTITVIMPAHHLPHQTSPTNITNTLKAKISLFSLTSAPARECVFGIKIKS</sequence>
<accession>A0AAV4JMA4</accession>
<comment type="caution">
    <text evidence="2">The sequence shown here is derived from an EMBL/GenBank/DDBJ whole genome shotgun (WGS) entry which is preliminary data.</text>
</comment>
<name>A0AAV4JMA4_9GAST</name>
<protein>
    <recommendedName>
        <fullName evidence="4">BESS domain-containing protein</fullName>
    </recommendedName>
</protein>
<feature type="compositionally biased region" description="Low complexity" evidence="1">
    <location>
        <begin position="45"/>
        <end position="55"/>
    </location>
</feature>
<gene>
    <name evidence="2" type="ORF">ElyMa_001621200</name>
</gene>
<keyword evidence="3" id="KW-1185">Reference proteome</keyword>
<evidence type="ECO:0000256" key="1">
    <source>
        <dbReference type="SAM" id="MobiDB-lite"/>
    </source>
</evidence>
<evidence type="ECO:0008006" key="4">
    <source>
        <dbReference type="Google" id="ProtNLM"/>
    </source>
</evidence>
<feature type="compositionally biased region" description="Basic residues" evidence="1">
    <location>
        <begin position="104"/>
        <end position="117"/>
    </location>
</feature>
<proteinExistence type="predicted"/>
<organism evidence="2 3">
    <name type="scientific">Elysia marginata</name>
    <dbReference type="NCBI Taxonomy" id="1093978"/>
    <lineage>
        <taxon>Eukaryota</taxon>
        <taxon>Metazoa</taxon>
        <taxon>Spiralia</taxon>
        <taxon>Lophotrochozoa</taxon>
        <taxon>Mollusca</taxon>
        <taxon>Gastropoda</taxon>
        <taxon>Heterobranchia</taxon>
        <taxon>Euthyneura</taxon>
        <taxon>Panpulmonata</taxon>
        <taxon>Sacoglossa</taxon>
        <taxon>Placobranchoidea</taxon>
        <taxon>Plakobranchidae</taxon>
        <taxon>Elysia</taxon>
    </lineage>
</organism>
<dbReference type="Proteomes" id="UP000762676">
    <property type="component" value="Unassembled WGS sequence"/>
</dbReference>